<protein>
    <submittedName>
        <fullName evidence="2">Uncharacterized protein</fullName>
    </submittedName>
</protein>
<dbReference type="EMBL" id="CAOQHR010000003">
    <property type="protein sequence ID" value="CAI6332881.1"/>
    <property type="molecule type" value="Genomic_DNA"/>
</dbReference>
<accession>A0A9W4UAY1</accession>
<keyword evidence="3" id="KW-1185">Reference proteome</keyword>
<proteinExistence type="predicted"/>
<organism evidence="2 3">
    <name type="scientific">Periconia digitata</name>
    <dbReference type="NCBI Taxonomy" id="1303443"/>
    <lineage>
        <taxon>Eukaryota</taxon>
        <taxon>Fungi</taxon>
        <taxon>Dikarya</taxon>
        <taxon>Ascomycota</taxon>
        <taxon>Pezizomycotina</taxon>
        <taxon>Dothideomycetes</taxon>
        <taxon>Pleosporomycetidae</taxon>
        <taxon>Pleosporales</taxon>
        <taxon>Massarineae</taxon>
        <taxon>Periconiaceae</taxon>
        <taxon>Periconia</taxon>
    </lineage>
</organism>
<dbReference type="Proteomes" id="UP001152607">
    <property type="component" value="Unassembled WGS sequence"/>
</dbReference>
<dbReference type="PANTHER" id="PTHR40788">
    <property type="entry name" value="CLR5 DOMAIN-CONTAINING PROTEIN-RELATED"/>
    <property type="match status" value="1"/>
</dbReference>
<gene>
    <name evidence="2" type="ORF">PDIGIT_LOCUS5914</name>
</gene>
<dbReference type="AlphaFoldDB" id="A0A9W4UAY1"/>
<reference evidence="2" key="1">
    <citation type="submission" date="2023-01" db="EMBL/GenBank/DDBJ databases">
        <authorList>
            <person name="Van Ghelder C."/>
            <person name="Rancurel C."/>
        </authorList>
    </citation>
    <scope>NUCLEOTIDE SEQUENCE</scope>
    <source>
        <strain evidence="2">CNCM I-4278</strain>
    </source>
</reference>
<evidence type="ECO:0000313" key="3">
    <source>
        <dbReference type="Proteomes" id="UP001152607"/>
    </source>
</evidence>
<dbReference type="PANTHER" id="PTHR40788:SF2">
    <property type="entry name" value="CLR5 DOMAIN-CONTAINING PROTEIN"/>
    <property type="match status" value="1"/>
</dbReference>
<name>A0A9W4UAY1_9PLEO</name>
<evidence type="ECO:0000313" key="2">
    <source>
        <dbReference type="EMBL" id="CAI6332881.1"/>
    </source>
</evidence>
<feature type="region of interest" description="Disordered" evidence="1">
    <location>
        <begin position="15"/>
        <end position="34"/>
    </location>
</feature>
<evidence type="ECO:0000256" key="1">
    <source>
        <dbReference type="SAM" id="MobiDB-lite"/>
    </source>
</evidence>
<sequence>MPIATRLAEHAGTLQPLDSNPARKGNTLDKTSTVQSDNQPIFHVDARALKVFRALFYTPSVSESPGDVAWNDFLHAMVSTGFQPEKFYCGVSHFTPKQCGGDRGIFFNEPFPSGKLKYPVVRRYERRSNRHYGWERSMFVKNESGIYPNMQVTIEITIPSWEYHISLFIWNPLYLVLSTSIARS</sequence>
<comment type="caution">
    <text evidence="2">The sequence shown here is derived from an EMBL/GenBank/DDBJ whole genome shotgun (WGS) entry which is preliminary data.</text>
</comment>
<dbReference type="OrthoDB" id="2922289at2759"/>